<reference evidence="1 2" key="1">
    <citation type="submission" date="2022-03" db="EMBL/GenBank/DDBJ databases">
        <title>Chryseobacterium sp. isolated from the Andong Sikhe.</title>
        <authorList>
            <person name="Won M."/>
            <person name="Kim S.-J."/>
            <person name="Kwon S.-W."/>
        </authorList>
    </citation>
    <scope>NUCLEOTIDE SEQUENCE [LARGE SCALE GENOMIC DNA]</scope>
    <source>
        <strain evidence="1 2">ADR-1</strain>
    </source>
</reference>
<evidence type="ECO:0000313" key="2">
    <source>
        <dbReference type="Proteomes" id="UP000831068"/>
    </source>
</evidence>
<organism evidence="1 2">
    <name type="scientific">Chryseobacterium oryzae</name>
    <dbReference type="NCBI Taxonomy" id="2929799"/>
    <lineage>
        <taxon>Bacteria</taxon>
        <taxon>Pseudomonadati</taxon>
        <taxon>Bacteroidota</taxon>
        <taxon>Flavobacteriia</taxon>
        <taxon>Flavobacteriales</taxon>
        <taxon>Weeksellaceae</taxon>
        <taxon>Chryseobacterium group</taxon>
        <taxon>Chryseobacterium</taxon>
    </lineage>
</organism>
<dbReference type="EMBL" id="CP094529">
    <property type="protein sequence ID" value="UOE36995.1"/>
    <property type="molecule type" value="Genomic_DNA"/>
</dbReference>
<dbReference type="RefSeq" id="WP_243575507.1">
    <property type="nucleotide sequence ID" value="NZ_CP094529.1"/>
</dbReference>
<keyword evidence="2" id="KW-1185">Reference proteome</keyword>
<sequence>MKQINIKVALCLQCGGYHSSVPADQSQNKHPQIIDHLFYHGEPWFTLDENQFEMAAFSNNSVVKIISLKEHQENDKKYCNCSIKNPSEHTQMYKFPVADELLPSKTHFHDNDPYFTELYRLCYIFQ</sequence>
<dbReference type="Proteomes" id="UP000831068">
    <property type="component" value="Chromosome"/>
</dbReference>
<evidence type="ECO:0000313" key="1">
    <source>
        <dbReference type="EMBL" id="UOE36995.1"/>
    </source>
</evidence>
<protein>
    <submittedName>
        <fullName evidence="1">Uncharacterized protein</fullName>
    </submittedName>
</protein>
<accession>A0ABY4BCW8</accession>
<gene>
    <name evidence="1" type="ORF">MTP08_07915</name>
</gene>
<proteinExistence type="predicted"/>
<name>A0ABY4BCW8_9FLAO</name>